<proteinExistence type="predicted"/>
<keyword evidence="1" id="KW-0812">Transmembrane</keyword>
<protein>
    <submittedName>
        <fullName evidence="2">Uncharacterized protein</fullName>
    </submittedName>
</protein>
<dbReference type="Proteomes" id="UP000257323">
    <property type="component" value="Unassembled WGS sequence"/>
</dbReference>
<comment type="caution">
    <text evidence="2">The sequence shown here is derived from an EMBL/GenBank/DDBJ whole genome shotgun (WGS) entry which is preliminary data.</text>
</comment>
<gene>
    <name evidence="2" type="ORF">OP8BY_2409</name>
</gene>
<evidence type="ECO:0000313" key="2">
    <source>
        <dbReference type="EMBL" id="RFT14739.1"/>
    </source>
</evidence>
<dbReference type="AlphaFoldDB" id="A0A3E2BJ17"/>
<evidence type="ECO:0000313" key="3">
    <source>
        <dbReference type="Proteomes" id="UP000257323"/>
    </source>
</evidence>
<organism evidence="2 3">
    <name type="scientific">Candidatus Saccharicenans subterraneus</name>
    <dbReference type="NCBI Taxonomy" id="2508984"/>
    <lineage>
        <taxon>Bacteria</taxon>
        <taxon>Candidatus Aminicenantota</taxon>
        <taxon>Candidatus Aminicenantia</taxon>
        <taxon>Candidatus Aminicenantales</taxon>
        <taxon>Candidatus Saccharicenantaceae</taxon>
        <taxon>Candidatus Saccharicenans</taxon>
    </lineage>
</organism>
<accession>A0A3E2BJ17</accession>
<sequence>MGLEPRHHTLNIILLLISAIKMMLFLPCLLLRSYYRGG</sequence>
<reference evidence="2 3" key="1">
    <citation type="submission" date="2018-08" db="EMBL/GenBank/DDBJ databases">
        <title>Genome analysis of the thermophilic bacterium of the candidate phylum Aminicenantes from deep subsurface aquifer revealed its physiology and ecological role.</title>
        <authorList>
            <person name="Kadnikov V.V."/>
            <person name="Mardanov A.V."/>
            <person name="Beletsky A.V."/>
            <person name="Karnachuk O.V."/>
            <person name="Ravin N.V."/>
        </authorList>
    </citation>
    <scope>NUCLEOTIDE SEQUENCE [LARGE SCALE GENOMIC DNA]</scope>
    <source>
        <strain evidence="2">BY38</strain>
    </source>
</reference>
<dbReference type="EMBL" id="QUAH01000021">
    <property type="protein sequence ID" value="RFT14739.1"/>
    <property type="molecule type" value="Genomic_DNA"/>
</dbReference>
<name>A0A3E2BJ17_9BACT</name>
<feature type="transmembrane region" description="Helical" evidence="1">
    <location>
        <begin position="12"/>
        <end position="31"/>
    </location>
</feature>
<keyword evidence="1" id="KW-0472">Membrane</keyword>
<evidence type="ECO:0000256" key="1">
    <source>
        <dbReference type="SAM" id="Phobius"/>
    </source>
</evidence>
<keyword evidence="1" id="KW-1133">Transmembrane helix</keyword>